<dbReference type="Pfam" id="PF11075">
    <property type="entry name" value="DUF2780"/>
    <property type="match status" value="1"/>
</dbReference>
<sequence length="168" mass="17546">MKKVLITVLSSLAVVSCASTSESEQVSSTSDINYSQLSQTALMTAVDMWSQKNEATPFTSTLANSLSDKASVTNEQAIGGVGSMLALAQNTLDNFDNQELEMLFPGMSTLDSTGLTSVLDSKTSVENAFSGLGMDSSMVAAFAPIIIQGLESQGATSGLVDSLEAIWL</sequence>
<feature type="chain" id="PRO_5008676020" description="DUF2780 domain-containing protein" evidence="1">
    <location>
        <begin position="21"/>
        <end position="168"/>
    </location>
</feature>
<proteinExistence type="predicted"/>
<dbReference type="GeneID" id="94234163"/>
<name>A0A1C3IXQ8_9VIBR</name>
<dbReference type="InterPro" id="IPR021302">
    <property type="entry name" value="DUF2780_VcgC/VcgE"/>
</dbReference>
<keyword evidence="1" id="KW-0732">Signal</keyword>
<dbReference type="PROSITE" id="PS51257">
    <property type="entry name" value="PROKAR_LIPOPROTEIN"/>
    <property type="match status" value="1"/>
</dbReference>
<evidence type="ECO:0000313" key="2">
    <source>
        <dbReference type="EMBL" id="SBS66200.1"/>
    </source>
</evidence>
<evidence type="ECO:0000256" key="1">
    <source>
        <dbReference type="SAM" id="SignalP"/>
    </source>
</evidence>
<dbReference type="RefSeq" id="WP_065679716.1">
    <property type="nucleotide sequence ID" value="NZ_AP025460.1"/>
</dbReference>
<dbReference type="EMBL" id="FLQP01000045">
    <property type="protein sequence ID" value="SBS66200.1"/>
    <property type="molecule type" value="Genomic_DNA"/>
</dbReference>
<dbReference type="AlphaFoldDB" id="A0A1C3IXQ8"/>
<evidence type="ECO:0000313" key="3">
    <source>
        <dbReference type="Proteomes" id="UP000092876"/>
    </source>
</evidence>
<feature type="signal peptide" evidence="1">
    <location>
        <begin position="1"/>
        <end position="20"/>
    </location>
</feature>
<evidence type="ECO:0008006" key="4">
    <source>
        <dbReference type="Google" id="ProtNLM"/>
    </source>
</evidence>
<accession>A0A1C3IXQ8</accession>
<dbReference type="Proteomes" id="UP000092876">
    <property type="component" value="Unassembled WGS sequence"/>
</dbReference>
<gene>
    <name evidence="2" type="ORF">VAT7223_03091</name>
</gene>
<protein>
    <recommendedName>
        <fullName evidence="4">DUF2780 domain-containing protein</fullName>
    </recommendedName>
</protein>
<reference evidence="3" key="1">
    <citation type="submission" date="2016-06" db="EMBL/GenBank/DDBJ databases">
        <authorList>
            <person name="Rodrigo-Torres Lidia"/>
            <person name="Arahal R.David."/>
        </authorList>
    </citation>
    <scope>NUCLEOTIDE SEQUENCE [LARGE SCALE GENOMIC DNA]</scope>
    <source>
        <strain evidence="3">CECT 7223</strain>
    </source>
</reference>
<organism evidence="2 3">
    <name type="scientific">Vibrio atlanticus</name>
    <dbReference type="NCBI Taxonomy" id="693153"/>
    <lineage>
        <taxon>Bacteria</taxon>
        <taxon>Pseudomonadati</taxon>
        <taxon>Pseudomonadota</taxon>
        <taxon>Gammaproteobacteria</taxon>
        <taxon>Vibrionales</taxon>
        <taxon>Vibrionaceae</taxon>
        <taxon>Vibrio</taxon>
    </lineage>
</organism>